<evidence type="ECO:0000313" key="1">
    <source>
        <dbReference type="EMBL" id="GJS93179.1"/>
    </source>
</evidence>
<reference evidence="1" key="2">
    <citation type="submission" date="2022-01" db="EMBL/GenBank/DDBJ databases">
        <authorList>
            <person name="Yamashiro T."/>
            <person name="Shiraishi A."/>
            <person name="Satake H."/>
            <person name="Nakayama K."/>
        </authorList>
    </citation>
    <scope>NUCLEOTIDE SEQUENCE</scope>
</reference>
<proteinExistence type="predicted"/>
<organism evidence="1 2">
    <name type="scientific">Tanacetum coccineum</name>
    <dbReference type="NCBI Taxonomy" id="301880"/>
    <lineage>
        <taxon>Eukaryota</taxon>
        <taxon>Viridiplantae</taxon>
        <taxon>Streptophyta</taxon>
        <taxon>Embryophyta</taxon>
        <taxon>Tracheophyta</taxon>
        <taxon>Spermatophyta</taxon>
        <taxon>Magnoliopsida</taxon>
        <taxon>eudicotyledons</taxon>
        <taxon>Gunneridae</taxon>
        <taxon>Pentapetalae</taxon>
        <taxon>asterids</taxon>
        <taxon>campanulids</taxon>
        <taxon>Asterales</taxon>
        <taxon>Asteraceae</taxon>
        <taxon>Asteroideae</taxon>
        <taxon>Anthemideae</taxon>
        <taxon>Anthemidinae</taxon>
        <taxon>Tanacetum</taxon>
    </lineage>
</organism>
<comment type="caution">
    <text evidence="1">The sequence shown here is derived from an EMBL/GenBank/DDBJ whole genome shotgun (WGS) entry which is preliminary data.</text>
</comment>
<dbReference type="EMBL" id="BQNB010011638">
    <property type="protein sequence ID" value="GJS93179.1"/>
    <property type="molecule type" value="Genomic_DNA"/>
</dbReference>
<reference evidence="1" key="1">
    <citation type="journal article" date="2022" name="Int. J. Mol. Sci.">
        <title>Draft Genome of Tanacetum Coccineum: Genomic Comparison of Closely Related Tanacetum-Family Plants.</title>
        <authorList>
            <person name="Yamashiro T."/>
            <person name="Shiraishi A."/>
            <person name="Nakayama K."/>
            <person name="Satake H."/>
        </authorList>
    </citation>
    <scope>NUCLEOTIDE SEQUENCE</scope>
</reference>
<sequence>MFVTMGIGFSLVDLMDVEAVVIEIDFELMSSLCLTSSFLSRLSLRKLRSGGLGESNHMKAILVRESRDMEDGLVILDGKWMKDTNDLTNAK</sequence>
<evidence type="ECO:0000313" key="2">
    <source>
        <dbReference type="Proteomes" id="UP001151760"/>
    </source>
</evidence>
<keyword evidence="2" id="KW-1185">Reference proteome</keyword>
<name>A0ABQ4ZSB1_9ASTR</name>
<protein>
    <submittedName>
        <fullName evidence="1">Uncharacterized protein</fullName>
    </submittedName>
</protein>
<dbReference type="Proteomes" id="UP001151760">
    <property type="component" value="Unassembled WGS sequence"/>
</dbReference>
<accession>A0ABQ4ZSB1</accession>
<gene>
    <name evidence="1" type="ORF">Tco_0800147</name>
</gene>